<reference evidence="3 4" key="1">
    <citation type="submission" date="2019-06" db="EMBL/GenBank/DDBJ databases">
        <title>Whole genome shotgun sequence of Acetobacter peroxydans NBRC 13755.</title>
        <authorList>
            <person name="Hosoyama A."/>
            <person name="Uohara A."/>
            <person name="Ohji S."/>
            <person name="Ichikawa N."/>
        </authorList>
    </citation>
    <scope>NUCLEOTIDE SEQUENCE [LARGE SCALE GENOMIC DNA]</scope>
    <source>
        <strain evidence="3 4">NBRC 13755</strain>
    </source>
</reference>
<keyword evidence="1" id="KW-1133">Transmembrane helix</keyword>
<proteinExistence type="predicted"/>
<gene>
    <name evidence="3" type="ORF">APE01nite_12540</name>
</gene>
<feature type="transmembrane region" description="Helical" evidence="1">
    <location>
        <begin position="38"/>
        <end position="69"/>
    </location>
</feature>
<dbReference type="Pfam" id="PF01757">
    <property type="entry name" value="Acyl_transf_3"/>
    <property type="match status" value="1"/>
</dbReference>
<dbReference type="PANTHER" id="PTHR23028:SF53">
    <property type="entry name" value="ACYL_TRANSF_3 DOMAIN-CONTAINING PROTEIN"/>
    <property type="match status" value="1"/>
</dbReference>
<dbReference type="GO" id="GO:0000271">
    <property type="term" value="P:polysaccharide biosynthetic process"/>
    <property type="evidence" value="ECO:0007669"/>
    <property type="project" value="TreeGrafter"/>
</dbReference>
<feature type="transmembrane region" description="Helical" evidence="1">
    <location>
        <begin position="205"/>
        <end position="227"/>
    </location>
</feature>
<organism evidence="3 4">
    <name type="scientific">Acetobacter peroxydans</name>
    <dbReference type="NCBI Taxonomy" id="104098"/>
    <lineage>
        <taxon>Bacteria</taxon>
        <taxon>Pseudomonadati</taxon>
        <taxon>Pseudomonadota</taxon>
        <taxon>Alphaproteobacteria</taxon>
        <taxon>Acetobacterales</taxon>
        <taxon>Acetobacteraceae</taxon>
        <taxon>Acetobacter</taxon>
    </lineage>
</organism>
<feature type="domain" description="Acyltransferase 3" evidence="2">
    <location>
        <begin position="31"/>
        <end position="336"/>
    </location>
</feature>
<feature type="transmembrane region" description="Helical" evidence="1">
    <location>
        <begin position="234"/>
        <end position="254"/>
    </location>
</feature>
<dbReference type="Proteomes" id="UP000317730">
    <property type="component" value="Unassembled WGS sequence"/>
</dbReference>
<comment type="caution">
    <text evidence="3">The sequence shown here is derived from an EMBL/GenBank/DDBJ whole genome shotgun (WGS) entry which is preliminary data.</text>
</comment>
<dbReference type="InterPro" id="IPR050879">
    <property type="entry name" value="Acyltransferase_3"/>
</dbReference>
<dbReference type="RefSeq" id="WP_242008964.1">
    <property type="nucleotide sequence ID" value="NZ_BAPL01000001.1"/>
</dbReference>
<evidence type="ECO:0000256" key="1">
    <source>
        <dbReference type="SAM" id="Phobius"/>
    </source>
</evidence>
<feature type="transmembrane region" description="Helical" evidence="1">
    <location>
        <begin position="161"/>
        <end position="177"/>
    </location>
</feature>
<protein>
    <recommendedName>
        <fullName evidence="2">Acyltransferase 3 domain-containing protein</fullName>
    </recommendedName>
</protein>
<keyword evidence="4" id="KW-1185">Reference proteome</keyword>
<keyword evidence="1" id="KW-0812">Transmembrane</keyword>
<name>A0A4Y3TWE9_9PROT</name>
<dbReference type="GO" id="GO:0016020">
    <property type="term" value="C:membrane"/>
    <property type="evidence" value="ECO:0007669"/>
    <property type="project" value="TreeGrafter"/>
</dbReference>
<evidence type="ECO:0000313" key="4">
    <source>
        <dbReference type="Proteomes" id="UP000317730"/>
    </source>
</evidence>
<dbReference type="PANTHER" id="PTHR23028">
    <property type="entry name" value="ACETYLTRANSFERASE"/>
    <property type="match status" value="1"/>
</dbReference>
<feature type="transmembrane region" description="Helical" evidence="1">
    <location>
        <begin position="182"/>
        <end position="199"/>
    </location>
</feature>
<evidence type="ECO:0000259" key="2">
    <source>
        <dbReference type="Pfam" id="PF01757"/>
    </source>
</evidence>
<dbReference type="EMBL" id="BJMV01000005">
    <property type="protein sequence ID" value="GEB85457.1"/>
    <property type="molecule type" value="Genomic_DNA"/>
</dbReference>
<feature type="transmembrane region" description="Helical" evidence="1">
    <location>
        <begin position="298"/>
        <end position="316"/>
    </location>
</feature>
<sequence length="386" mass="42510">MVIKQMQPFTAPQTWKSSLGAVFFPSGRRRDIDGLRGLAVLLVMLFHAGWISGGFIGVDIFIVISGYFMGRSAFMQHPFRPERFVLRRLYRLVPALLVMVSAVSAAMLWWVLQSDRSDIALNGAYALVYLSNIWASHHVGYFEGQSIAYPFLHTWSLSLEMQFYGVIFLMALLLPLLHHRRMLLYVMLAASFAYSAYAFHTGDHAAYYSLSARLWEFLLGTVIWVLPALPQSRLFAALSYGGAILTLLLCAVFYDLGNACPSLTALVPCVATMLIIMQPQAVSRGFVEPLSPVGVISYSLYLWHWPAIVLAAYLLPFPADNLTMGLVLGGATLAAVLSYVGVERPMLTYENRATSGAARQGVIILIALCAMVAMALAGLSAVSRVH</sequence>
<dbReference type="InterPro" id="IPR002656">
    <property type="entry name" value="Acyl_transf_3_dom"/>
</dbReference>
<dbReference type="GO" id="GO:0016747">
    <property type="term" value="F:acyltransferase activity, transferring groups other than amino-acyl groups"/>
    <property type="evidence" value="ECO:0007669"/>
    <property type="project" value="InterPro"/>
</dbReference>
<accession>A0A4Y3TWE9</accession>
<keyword evidence="1" id="KW-0472">Membrane</keyword>
<feature type="transmembrane region" description="Helical" evidence="1">
    <location>
        <begin position="322"/>
        <end position="342"/>
    </location>
</feature>
<feature type="transmembrane region" description="Helical" evidence="1">
    <location>
        <begin position="119"/>
        <end position="141"/>
    </location>
</feature>
<dbReference type="AlphaFoldDB" id="A0A4Y3TWE9"/>
<evidence type="ECO:0000313" key="3">
    <source>
        <dbReference type="EMBL" id="GEB85457.1"/>
    </source>
</evidence>
<feature type="transmembrane region" description="Helical" evidence="1">
    <location>
        <begin position="89"/>
        <end position="112"/>
    </location>
</feature>
<feature type="transmembrane region" description="Helical" evidence="1">
    <location>
        <begin position="362"/>
        <end position="382"/>
    </location>
</feature>